<dbReference type="GO" id="GO:0016829">
    <property type="term" value="F:lyase activity"/>
    <property type="evidence" value="ECO:0007669"/>
    <property type="project" value="UniProtKB-KW"/>
</dbReference>
<proteinExistence type="predicted"/>
<dbReference type="GO" id="GO:0005829">
    <property type="term" value="C:cytosol"/>
    <property type="evidence" value="ECO:0007669"/>
    <property type="project" value="TreeGrafter"/>
</dbReference>
<dbReference type="PROSITE" id="PS51149">
    <property type="entry name" value="GLY_RADICAL_2"/>
    <property type="match status" value="1"/>
</dbReference>
<feature type="domain" description="PFL" evidence="4">
    <location>
        <begin position="1"/>
        <end position="211"/>
    </location>
</feature>
<dbReference type="Pfam" id="PF01228">
    <property type="entry name" value="Gly_radical"/>
    <property type="match status" value="1"/>
</dbReference>
<dbReference type="InterPro" id="IPR051215">
    <property type="entry name" value="GRE"/>
</dbReference>
<protein>
    <recommendedName>
        <fullName evidence="6">Glycine radical domain-containing protein</fullName>
    </recommendedName>
</protein>
<dbReference type="PROSITE" id="PS51554">
    <property type="entry name" value="PFL"/>
    <property type="match status" value="1"/>
</dbReference>
<name>A0A0F9A210_9ZZZZ</name>
<gene>
    <name evidence="5" type="ORF">LCGC14_2624640</name>
</gene>
<dbReference type="InterPro" id="IPR004184">
    <property type="entry name" value="PFL_dom"/>
</dbReference>
<accession>A0A0F9A210</accession>
<keyword evidence="2" id="KW-0456">Lyase</keyword>
<keyword evidence="1" id="KW-0556">Organic radical</keyword>
<dbReference type="AlphaFoldDB" id="A0A0F9A210"/>
<feature type="domain" description="Glycine radical" evidence="3">
    <location>
        <begin position="88"/>
        <end position="211"/>
    </location>
</feature>
<evidence type="ECO:0008006" key="6">
    <source>
        <dbReference type="Google" id="ProtNLM"/>
    </source>
</evidence>
<evidence type="ECO:0000256" key="1">
    <source>
        <dbReference type="ARBA" id="ARBA00022818"/>
    </source>
</evidence>
<dbReference type="PANTHER" id="PTHR43641">
    <property type="entry name" value="FORMATE ACETYLTRANSFERASE 3-RELATED"/>
    <property type="match status" value="1"/>
</dbReference>
<evidence type="ECO:0000259" key="3">
    <source>
        <dbReference type="PROSITE" id="PS51149"/>
    </source>
</evidence>
<dbReference type="Pfam" id="PF02901">
    <property type="entry name" value="PFL-like"/>
    <property type="match status" value="1"/>
</dbReference>
<organism evidence="5">
    <name type="scientific">marine sediment metagenome</name>
    <dbReference type="NCBI Taxonomy" id="412755"/>
    <lineage>
        <taxon>unclassified sequences</taxon>
        <taxon>metagenomes</taxon>
        <taxon>ecological metagenomes</taxon>
    </lineage>
</organism>
<reference evidence="5" key="1">
    <citation type="journal article" date="2015" name="Nature">
        <title>Complex archaea that bridge the gap between prokaryotes and eukaryotes.</title>
        <authorList>
            <person name="Spang A."/>
            <person name="Saw J.H."/>
            <person name="Jorgensen S.L."/>
            <person name="Zaremba-Niedzwiedzka K."/>
            <person name="Martijn J."/>
            <person name="Lind A.E."/>
            <person name="van Eijk R."/>
            <person name="Schleper C."/>
            <person name="Guy L."/>
            <person name="Ettema T.J."/>
        </authorList>
    </citation>
    <scope>NUCLEOTIDE SEQUENCE</scope>
</reference>
<sequence>MTYQHSSGFISRRHIYPNLDLKWSVYIKDHELIAGNQSSKPRSAPVFPEFTVEYIEDELDQLEKRPGDVFKVSSETKKKLKEILSYWKGKTVRDRNLAMLPEETMTAGEDETMRSAKLGEMSSTDIPGLTNIAEKDTRGFKNLAGLAREYFDLGGMQIQFNIVSNEKLREAQKNPEEHKDLLIRVAGYSAFFVDLDSKIQEDIIDRVEHGV</sequence>
<comment type="caution">
    <text evidence="5">The sequence shown here is derived from an EMBL/GenBank/DDBJ whole genome shotgun (WGS) entry which is preliminary data.</text>
</comment>
<evidence type="ECO:0000256" key="2">
    <source>
        <dbReference type="ARBA" id="ARBA00023239"/>
    </source>
</evidence>
<evidence type="ECO:0000313" key="5">
    <source>
        <dbReference type="EMBL" id="KKL03589.1"/>
    </source>
</evidence>
<dbReference type="PANTHER" id="PTHR43641:SF2">
    <property type="entry name" value="DEHYDRATASE YBIW-RELATED"/>
    <property type="match status" value="1"/>
</dbReference>
<dbReference type="InterPro" id="IPR001150">
    <property type="entry name" value="Gly_radical"/>
</dbReference>
<dbReference type="SUPFAM" id="SSF51998">
    <property type="entry name" value="PFL-like glycyl radical enzymes"/>
    <property type="match status" value="2"/>
</dbReference>
<evidence type="ECO:0000259" key="4">
    <source>
        <dbReference type="PROSITE" id="PS51554"/>
    </source>
</evidence>
<dbReference type="EMBL" id="LAZR01044867">
    <property type="protein sequence ID" value="KKL03589.1"/>
    <property type="molecule type" value="Genomic_DNA"/>
</dbReference>
<dbReference type="Gene3D" id="3.20.70.20">
    <property type="match status" value="2"/>
</dbReference>